<sequence>MLIILRNFVSICYHLSLMSIYTVVLGIHRVQFVSCILQFLNFAAKIANVTISVVKYQSDNSRNLCFVLHMCVVEGLKSKDFINQLPEEVLLLILSLLSLKDAVVTGSLSKRWKFLWCKLHKLEFDAGETLNDIVTDRKLLRKVRSKFLDQVNDVIESYNQPVIQHFRIRFDLYAGKAEVIDKWLQFAADKKVEMLELDFMKHGIKIRDSFFNYDFPFRLSDRNIEHLFEMPSSAVAVVELISLKKLVLKSVNVSNAIFEELLVNSPQLEMLCIDHSAYLTHVEVGGEALNLKHLEITNCCEVESIYLYEFNLVPFTYNGQAIDLHLTNLPMLKELDIGQGLAGLKANVFGKISSYFSYIQALSFKIRQPKKSLILASIPELPNVKNLRLTIGTHEDDSLLEVASLANSCPSLEAFLIKLIWISPIKRRRDVRRGVTCPHEHLKLLEIQGYYGRGSDLELVVYFIDNAMVLKEILIDPRCQARKGTSTSMRFSNMNKNAAQCSAKRQLQSMTPQGVKLVIL</sequence>
<keyword evidence="3" id="KW-1185">Reference proteome</keyword>
<comment type="caution">
    <text evidence="2">The sequence shown here is derived from an EMBL/GenBank/DDBJ whole genome shotgun (WGS) entry which is preliminary data.</text>
</comment>
<dbReference type="Proteomes" id="UP000235145">
    <property type="component" value="Unassembled WGS sequence"/>
</dbReference>
<dbReference type="PANTHER" id="PTHR34145">
    <property type="entry name" value="OS02G0105600 PROTEIN"/>
    <property type="match status" value="1"/>
</dbReference>
<evidence type="ECO:0000313" key="3">
    <source>
        <dbReference type="Proteomes" id="UP000235145"/>
    </source>
</evidence>
<accession>A0A9R1UD82</accession>
<dbReference type="Gene3D" id="1.20.1280.50">
    <property type="match status" value="1"/>
</dbReference>
<reference evidence="2 3" key="1">
    <citation type="journal article" date="2017" name="Nat. Commun.">
        <title>Genome assembly with in vitro proximity ligation data and whole-genome triplication in lettuce.</title>
        <authorList>
            <person name="Reyes-Chin-Wo S."/>
            <person name="Wang Z."/>
            <person name="Yang X."/>
            <person name="Kozik A."/>
            <person name="Arikit S."/>
            <person name="Song C."/>
            <person name="Xia L."/>
            <person name="Froenicke L."/>
            <person name="Lavelle D.O."/>
            <person name="Truco M.J."/>
            <person name="Xia R."/>
            <person name="Zhu S."/>
            <person name="Xu C."/>
            <person name="Xu H."/>
            <person name="Xu X."/>
            <person name="Cox K."/>
            <person name="Korf I."/>
            <person name="Meyers B.C."/>
            <person name="Michelmore R.W."/>
        </authorList>
    </citation>
    <scope>NUCLEOTIDE SEQUENCE [LARGE SCALE GENOMIC DNA]</scope>
    <source>
        <strain evidence="3">cv. Salinas</strain>
        <tissue evidence="2">Seedlings</tissue>
    </source>
</reference>
<dbReference type="SMART" id="SM00256">
    <property type="entry name" value="FBOX"/>
    <property type="match status" value="1"/>
</dbReference>
<dbReference type="SUPFAM" id="SSF81383">
    <property type="entry name" value="F-box domain"/>
    <property type="match status" value="1"/>
</dbReference>
<organism evidence="2 3">
    <name type="scientific">Lactuca sativa</name>
    <name type="common">Garden lettuce</name>
    <dbReference type="NCBI Taxonomy" id="4236"/>
    <lineage>
        <taxon>Eukaryota</taxon>
        <taxon>Viridiplantae</taxon>
        <taxon>Streptophyta</taxon>
        <taxon>Embryophyta</taxon>
        <taxon>Tracheophyta</taxon>
        <taxon>Spermatophyta</taxon>
        <taxon>Magnoliopsida</taxon>
        <taxon>eudicotyledons</taxon>
        <taxon>Gunneridae</taxon>
        <taxon>Pentapetalae</taxon>
        <taxon>asterids</taxon>
        <taxon>campanulids</taxon>
        <taxon>Asterales</taxon>
        <taxon>Asteraceae</taxon>
        <taxon>Cichorioideae</taxon>
        <taxon>Cichorieae</taxon>
        <taxon>Lactucinae</taxon>
        <taxon>Lactuca</taxon>
    </lineage>
</organism>
<protein>
    <recommendedName>
        <fullName evidence="1">F-box domain-containing protein</fullName>
    </recommendedName>
</protein>
<evidence type="ECO:0000259" key="1">
    <source>
        <dbReference type="PROSITE" id="PS50181"/>
    </source>
</evidence>
<gene>
    <name evidence="2" type="ORF">LSAT_V11C900481870</name>
</gene>
<dbReference type="SUPFAM" id="SSF52047">
    <property type="entry name" value="RNI-like"/>
    <property type="match status" value="1"/>
</dbReference>
<evidence type="ECO:0000313" key="2">
    <source>
        <dbReference type="EMBL" id="KAJ0184991.1"/>
    </source>
</evidence>
<dbReference type="InterPro" id="IPR001810">
    <property type="entry name" value="F-box_dom"/>
</dbReference>
<dbReference type="Pfam" id="PF23622">
    <property type="entry name" value="LRR_At1g61320_AtMIF1"/>
    <property type="match status" value="1"/>
</dbReference>
<dbReference type="EMBL" id="NBSK02000009">
    <property type="protein sequence ID" value="KAJ0184991.1"/>
    <property type="molecule type" value="Genomic_DNA"/>
</dbReference>
<proteinExistence type="predicted"/>
<dbReference type="Gene3D" id="3.80.10.10">
    <property type="entry name" value="Ribonuclease Inhibitor"/>
    <property type="match status" value="1"/>
</dbReference>
<dbReference type="InterPro" id="IPR036047">
    <property type="entry name" value="F-box-like_dom_sf"/>
</dbReference>
<dbReference type="InterPro" id="IPR055357">
    <property type="entry name" value="LRR_At1g61320_AtMIF1"/>
</dbReference>
<dbReference type="Pfam" id="PF00646">
    <property type="entry name" value="F-box"/>
    <property type="match status" value="1"/>
</dbReference>
<dbReference type="InterPro" id="IPR032675">
    <property type="entry name" value="LRR_dom_sf"/>
</dbReference>
<feature type="domain" description="F-box" evidence="1">
    <location>
        <begin position="79"/>
        <end position="115"/>
    </location>
</feature>
<dbReference type="InterPro" id="IPR053772">
    <property type="entry name" value="At1g61320/At1g61330-like"/>
</dbReference>
<dbReference type="PROSITE" id="PS50181">
    <property type="entry name" value="FBOX"/>
    <property type="match status" value="1"/>
</dbReference>
<dbReference type="PANTHER" id="PTHR34145:SF68">
    <property type="entry name" value="FBD DOMAIN-CONTAINING PROTEIN"/>
    <property type="match status" value="1"/>
</dbReference>
<name>A0A9R1UD82_LACSA</name>
<dbReference type="AlphaFoldDB" id="A0A9R1UD82"/>